<dbReference type="EMBL" id="QJJU01000064">
    <property type="protein sequence ID" value="PXW94802.1"/>
    <property type="molecule type" value="Genomic_DNA"/>
</dbReference>
<comment type="caution">
    <text evidence="2">The sequence shown here is derived from an EMBL/GenBank/DDBJ whole genome shotgun (WGS) entry which is preliminary data.</text>
</comment>
<dbReference type="RefSeq" id="WP_110320363.1">
    <property type="nucleotide sequence ID" value="NZ_QJJU01000064.1"/>
</dbReference>
<organism evidence="2 3">
    <name type="scientific">Mycolicibacterium moriokaense</name>
    <dbReference type="NCBI Taxonomy" id="39691"/>
    <lineage>
        <taxon>Bacteria</taxon>
        <taxon>Bacillati</taxon>
        <taxon>Actinomycetota</taxon>
        <taxon>Actinomycetes</taxon>
        <taxon>Mycobacteriales</taxon>
        <taxon>Mycobacteriaceae</taxon>
        <taxon>Mycolicibacterium</taxon>
    </lineage>
</organism>
<sequence length="86" mass="9581">MVLLFIFLLLACVAVAAVSALVWVVGRRRDWDPDTKKRAQDLIWLGWRWRWPAKVSKGQTLAATLIVAGLLVVVIVLAVTRAHHGP</sequence>
<keyword evidence="1" id="KW-0472">Membrane</keyword>
<gene>
    <name evidence="2" type="ORF">C8E89_1643</name>
</gene>
<dbReference type="Proteomes" id="UP000247781">
    <property type="component" value="Unassembled WGS sequence"/>
</dbReference>
<keyword evidence="3" id="KW-1185">Reference proteome</keyword>
<evidence type="ECO:0000313" key="3">
    <source>
        <dbReference type="Proteomes" id="UP000247781"/>
    </source>
</evidence>
<evidence type="ECO:0000313" key="2">
    <source>
        <dbReference type="EMBL" id="PXW94802.1"/>
    </source>
</evidence>
<evidence type="ECO:0000256" key="1">
    <source>
        <dbReference type="SAM" id="Phobius"/>
    </source>
</evidence>
<feature type="transmembrane region" description="Helical" evidence="1">
    <location>
        <begin position="61"/>
        <end position="80"/>
    </location>
</feature>
<keyword evidence="1" id="KW-0812">Transmembrane</keyword>
<protein>
    <submittedName>
        <fullName evidence="2">Uncharacterized protein</fullName>
    </submittedName>
</protein>
<keyword evidence="1" id="KW-1133">Transmembrane helix</keyword>
<dbReference type="AlphaFoldDB" id="A0A318H0Q4"/>
<name>A0A318H0Q4_9MYCO</name>
<accession>A0A318H0Q4</accession>
<reference evidence="2 3" key="2">
    <citation type="submission" date="2018-06" db="EMBL/GenBank/DDBJ databases">
        <title>Sequencing of bacterial isolates from soil warming experiment in Harvard Forest, Massachusetts, USA.</title>
        <authorList>
            <person name="Deangelis K.PhD."/>
        </authorList>
    </citation>
    <scope>NUCLEOTIDE SEQUENCE [LARGE SCALE GENOMIC DNA]</scope>
    <source>
        <strain evidence="2 3">GAS496</strain>
    </source>
</reference>
<proteinExistence type="predicted"/>
<reference evidence="3" key="1">
    <citation type="submission" date="2018-05" db="EMBL/GenBank/DDBJ databases">
        <authorList>
            <person name="Deangelis K."/>
            <person name="Huntemann M."/>
            <person name="Clum A."/>
            <person name="Pillay M."/>
            <person name="Palaniappan K."/>
            <person name="Varghese N."/>
            <person name="Mikhailova N."/>
            <person name="Stamatis D."/>
            <person name="Reddy T."/>
            <person name="Daum C."/>
            <person name="Shapiro N."/>
            <person name="Ivanova N."/>
            <person name="Kyrpides N."/>
            <person name="Woyke T."/>
        </authorList>
    </citation>
    <scope>NUCLEOTIDE SEQUENCE [LARGE SCALE GENOMIC DNA]</scope>
    <source>
        <strain evidence="3">GAS496</strain>
    </source>
</reference>